<evidence type="ECO:0000313" key="2">
    <source>
        <dbReference type="Proteomes" id="UP000058857"/>
    </source>
</evidence>
<sequence>MDLNFVNLFFKCGNYHKSRSYKQILKLLGISTFRKFFLIFNRRTHVKNNPKFQKGIRDKIY</sequence>
<accession>A0A0S2ISY7</accession>
<dbReference type="EMBL" id="CP012029">
    <property type="protein sequence ID" value="ALO26770.1"/>
    <property type="molecule type" value="Genomic_DNA"/>
</dbReference>
<dbReference type="PATRIC" id="fig|280505.15.peg.2483"/>
<name>A0A0S2ISY7_LEPBO</name>
<reference evidence="1 2" key="1">
    <citation type="journal article" date="2015" name="PLoS Negl. Trop. Dis.">
        <title>Distribution of Plasmids in Distinct Leptospira Pathogenic Species.</title>
        <authorList>
            <person name="Wang Y."/>
            <person name="Zhuang X."/>
            <person name="Zhong Y."/>
            <person name="Zhang C."/>
            <person name="Zhang Y."/>
            <person name="Zeng L."/>
            <person name="Zhu Y."/>
            <person name="He P."/>
            <person name="Dong K."/>
            <person name="Pal U."/>
            <person name="Guo X."/>
            <person name="Qin J."/>
        </authorList>
    </citation>
    <scope>NUCLEOTIDE SEQUENCE [LARGE SCALE GENOMIC DNA]</scope>
    <source>
        <strain evidence="1 2">56604</strain>
    </source>
</reference>
<gene>
    <name evidence="1" type="ORF">LBBP_02539</name>
</gene>
<protein>
    <submittedName>
        <fullName evidence="1">Uncharacterized protein</fullName>
    </submittedName>
</protein>
<proteinExistence type="predicted"/>
<dbReference type="AlphaFoldDB" id="A0A0S2ISY7"/>
<dbReference type="Proteomes" id="UP000058857">
    <property type="component" value="Chromosome 1"/>
</dbReference>
<organism evidence="1">
    <name type="scientific">Leptospira borgpetersenii serovar Ballum</name>
    <dbReference type="NCBI Taxonomy" id="280505"/>
    <lineage>
        <taxon>Bacteria</taxon>
        <taxon>Pseudomonadati</taxon>
        <taxon>Spirochaetota</taxon>
        <taxon>Spirochaetia</taxon>
        <taxon>Leptospirales</taxon>
        <taxon>Leptospiraceae</taxon>
        <taxon>Leptospira</taxon>
    </lineage>
</organism>
<evidence type="ECO:0000313" key="1">
    <source>
        <dbReference type="EMBL" id="ALO26770.1"/>
    </source>
</evidence>